<name>I0HG07_ACTM4</name>
<dbReference type="Proteomes" id="UP000007882">
    <property type="component" value="Chromosome"/>
</dbReference>
<dbReference type="STRING" id="512565.AMIS_67240"/>
<reference evidence="2 3" key="1">
    <citation type="submission" date="2012-02" db="EMBL/GenBank/DDBJ databases">
        <title>Complete genome sequence of Actinoplanes missouriensis 431 (= NBRC 102363).</title>
        <authorList>
            <person name="Ohnishi Y."/>
            <person name="Ishikawa J."/>
            <person name="Sekine M."/>
            <person name="Hosoyama A."/>
            <person name="Harada T."/>
            <person name="Narita H."/>
            <person name="Hata T."/>
            <person name="Konno Y."/>
            <person name="Tutikane K."/>
            <person name="Fujita N."/>
            <person name="Horinouchi S."/>
            <person name="Hayakawa M."/>
        </authorList>
    </citation>
    <scope>NUCLEOTIDE SEQUENCE [LARGE SCALE GENOMIC DNA]</scope>
    <source>
        <strain evidence="3">ATCC 14538 / DSM 43046 / CBS 188.64 / JCM 3121 / NBRC 102363 / NCIMB 12654 / NRRL B-3342 / UNCC 431</strain>
    </source>
</reference>
<evidence type="ECO:0000313" key="3">
    <source>
        <dbReference type="Proteomes" id="UP000007882"/>
    </source>
</evidence>
<evidence type="ECO:0000313" key="2">
    <source>
        <dbReference type="EMBL" id="BAL91944.1"/>
    </source>
</evidence>
<dbReference type="HOGENOM" id="CLU_370751_0_0_11"/>
<dbReference type="AlphaFoldDB" id="I0HG07"/>
<dbReference type="RefSeq" id="WP_014446829.1">
    <property type="nucleotide sequence ID" value="NC_017093.1"/>
</dbReference>
<protein>
    <submittedName>
        <fullName evidence="2">Uncharacterized protein</fullName>
    </submittedName>
</protein>
<dbReference type="KEGG" id="ams:AMIS_67240"/>
<dbReference type="EMBL" id="AP012319">
    <property type="protein sequence ID" value="BAL91944.1"/>
    <property type="molecule type" value="Genomic_DNA"/>
</dbReference>
<dbReference type="eggNOG" id="ENOG503315D">
    <property type="taxonomic scope" value="Bacteria"/>
</dbReference>
<sequence length="750" mass="82460">MHDDDLMMVVIMLLKWRGRELRFGHTDVTDTATAACTNRAPGPFRLTSGYFEPCESRYRRNVQQDHPAVGLGELLYRRAQGDSLTPGEQETIRRNSAGVVRVAALRYAAVFAEGQILANSLLGGERVRGAVNLAAEHNRADKALTARVGRRLTDADSGEAASGPLEALVMRHLAGKTFAKALTGVLQQRQLSPHAIDKPGRDFGDWMAGYGLLAPMPADVSRLLTLPNPDFADHVIASLKAASPLPAHEAITSRWDAVSKRVTRQLREHRELIKSRLEAMPRHRRSRTAAAELREACRLYAVGCALSEIAAHAEKELQIRCFAAYHSNTVQRIRVECLNAAAAEVAQKWPDLAAVVWEACARHRQECPETTSPHPCSGCARGIAAEVQRTTAFVDPAIKIVEPSPLAAEPTPLPMEPAPDPKPSTSASLVDVGAESVELVEWIRRPQADGPPAVWQVILHRLHLRGGWCPIPEITLPLTRDSTPLSLRLDYNGGSRTRRSVEQQVRLRHQAGEWELTGLDWPSDLPPGVILTLKWALAESSVAAKTSTLWPPVRVDGVAFFDRYHSGTVIRELAPGSDQDRDTPDLTNEGWVLRTLRVLGHLRTDGSVIIAEQGLIANCRRLGIPGRRADQLHRVVDRLLQRGLLSRVEGSVDVDGTPHCPPRPGRARVPMLRFQPTPVPLDERSQGPNSTDARARRAHVVQGFVRRLPDGAEASQAQLELYEEAVRQAQVVAGSLPPGHTYVQSHRRKA</sequence>
<feature type="region of interest" description="Disordered" evidence="1">
    <location>
        <begin position="405"/>
        <end position="428"/>
    </location>
</feature>
<organism evidence="2 3">
    <name type="scientific">Actinoplanes missouriensis (strain ATCC 14538 / DSM 43046 / CBS 188.64 / JCM 3121 / NBRC 102363 / NCIMB 12654 / NRRL B-3342 / UNCC 431)</name>
    <dbReference type="NCBI Taxonomy" id="512565"/>
    <lineage>
        <taxon>Bacteria</taxon>
        <taxon>Bacillati</taxon>
        <taxon>Actinomycetota</taxon>
        <taxon>Actinomycetes</taxon>
        <taxon>Micromonosporales</taxon>
        <taxon>Micromonosporaceae</taxon>
        <taxon>Actinoplanes</taxon>
    </lineage>
</organism>
<proteinExistence type="predicted"/>
<gene>
    <name evidence="2" type="ordered locus">AMIS_67240</name>
</gene>
<feature type="compositionally biased region" description="Pro residues" evidence="1">
    <location>
        <begin position="411"/>
        <end position="422"/>
    </location>
</feature>
<evidence type="ECO:0000256" key="1">
    <source>
        <dbReference type="SAM" id="MobiDB-lite"/>
    </source>
</evidence>
<dbReference type="OrthoDB" id="3304871at2"/>
<dbReference type="PATRIC" id="fig|512565.3.peg.6723"/>
<keyword evidence="3" id="KW-1185">Reference proteome</keyword>
<accession>I0HG07</accession>